<evidence type="ECO:0000256" key="6">
    <source>
        <dbReference type="PROSITE-ProRule" id="PRU00277"/>
    </source>
</evidence>
<evidence type="ECO:0000256" key="3">
    <source>
        <dbReference type="ARBA" id="ARBA00013194"/>
    </source>
</evidence>
<keyword evidence="4 6" id="KW-0697">Rotamase</keyword>
<accession>A0ABZ0W6P6</accession>
<dbReference type="Pfam" id="PF00254">
    <property type="entry name" value="FKBP_C"/>
    <property type="match status" value="1"/>
</dbReference>
<evidence type="ECO:0000256" key="2">
    <source>
        <dbReference type="ARBA" id="ARBA00006577"/>
    </source>
</evidence>
<dbReference type="EC" id="5.2.1.8" evidence="3 6"/>
<sequence length="345" mass="37899">MKRSQILGALAFATLAFAACNNADYQTSASGVKYKIIDGGSKDSSKVGDVLKMHVIQKIEGAKDTVLTDTYGKLPAFVKIQDAAMPNAYGPDEFFKKLKKGDSLVTVLYVDSLIKKGLAQEAQLPPFMKKGDKILLTFKVLEVFKNDSLAQADYQKEMEKDAPRQKKEQEEMMKKMMKDQEDARKADEAALEKSGEKAKQVKAVQDFLTAKKWAATQTSVGTFVKIDQQGTGTQVADGKFVTVKYNGKKVSNDSTFDANQFTVQLGVQPFIKGFEDGLRQFKQGGKGTIVIPGYLAYGKEGNGGVFKPYEPLYFDVEILEVSDKEPAAPQMPTPQAHGPNDGHNH</sequence>
<dbReference type="Proteomes" id="UP001325680">
    <property type="component" value="Chromosome"/>
</dbReference>
<feature type="region of interest" description="Disordered" evidence="7">
    <location>
        <begin position="326"/>
        <end position="345"/>
    </location>
</feature>
<evidence type="ECO:0000256" key="8">
    <source>
        <dbReference type="SAM" id="SignalP"/>
    </source>
</evidence>
<evidence type="ECO:0000256" key="4">
    <source>
        <dbReference type="ARBA" id="ARBA00023110"/>
    </source>
</evidence>
<feature type="region of interest" description="Disordered" evidence="7">
    <location>
        <begin position="155"/>
        <end position="193"/>
    </location>
</feature>
<comment type="catalytic activity">
    <reaction evidence="1 6">
        <text>[protein]-peptidylproline (omega=180) = [protein]-peptidylproline (omega=0)</text>
        <dbReference type="Rhea" id="RHEA:16237"/>
        <dbReference type="Rhea" id="RHEA-COMP:10747"/>
        <dbReference type="Rhea" id="RHEA-COMP:10748"/>
        <dbReference type="ChEBI" id="CHEBI:83833"/>
        <dbReference type="ChEBI" id="CHEBI:83834"/>
        <dbReference type="EC" id="5.2.1.8"/>
    </reaction>
</comment>
<dbReference type="PANTHER" id="PTHR43811:SF19">
    <property type="entry name" value="39 KDA FK506-BINDING NUCLEAR PROTEIN"/>
    <property type="match status" value="1"/>
</dbReference>
<comment type="similarity">
    <text evidence="2">Belongs to the FKBP-type PPIase family.</text>
</comment>
<name>A0ABZ0W6P6_9BACT</name>
<dbReference type="RefSeq" id="WP_114792538.1">
    <property type="nucleotide sequence ID" value="NZ_CP139960.1"/>
</dbReference>
<evidence type="ECO:0000256" key="1">
    <source>
        <dbReference type="ARBA" id="ARBA00000971"/>
    </source>
</evidence>
<dbReference type="GO" id="GO:0003755">
    <property type="term" value="F:peptidyl-prolyl cis-trans isomerase activity"/>
    <property type="evidence" value="ECO:0007669"/>
    <property type="project" value="UniProtKB-EC"/>
</dbReference>
<dbReference type="Gene3D" id="3.10.50.40">
    <property type="match status" value="1"/>
</dbReference>
<dbReference type="EMBL" id="CP139960">
    <property type="protein sequence ID" value="WQD38945.1"/>
    <property type="molecule type" value="Genomic_DNA"/>
</dbReference>
<dbReference type="PROSITE" id="PS51257">
    <property type="entry name" value="PROKAR_LIPOPROTEIN"/>
    <property type="match status" value="1"/>
</dbReference>
<keyword evidence="5 6" id="KW-0413">Isomerase</keyword>
<feature type="signal peptide" evidence="8">
    <location>
        <begin position="1"/>
        <end position="18"/>
    </location>
</feature>
<dbReference type="InterPro" id="IPR046357">
    <property type="entry name" value="PPIase_dom_sf"/>
</dbReference>
<feature type="chain" id="PRO_5045073219" description="peptidylprolyl isomerase" evidence="8">
    <location>
        <begin position="19"/>
        <end position="345"/>
    </location>
</feature>
<evidence type="ECO:0000256" key="5">
    <source>
        <dbReference type="ARBA" id="ARBA00023235"/>
    </source>
</evidence>
<dbReference type="PANTHER" id="PTHR43811">
    <property type="entry name" value="FKBP-TYPE PEPTIDYL-PROLYL CIS-TRANS ISOMERASE FKPA"/>
    <property type="match status" value="1"/>
</dbReference>
<protein>
    <recommendedName>
        <fullName evidence="3 6">peptidylprolyl isomerase</fullName>
        <ecNumber evidence="3 6">5.2.1.8</ecNumber>
    </recommendedName>
</protein>
<keyword evidence="11" id="KW-1185">Reference proteome</keyword>
<dbReference type="SUPFAM" id="SSF54534">
    <property type="entry name" value="FKBP-like"/>
    <property type="match status" value="1"/>
</dbReference>
<reference evidence="10 11" key="1">
    <citation type="submission" date="2023-12" db="EMBL/GenBank/DDBJ databases">
        <title>Genome sequencing and assembly of bacterial species from a model synthetic community.</title>
        <authorList>
            <person name="Hogle S.L."/>
        </authorList>
    </citation>
    <scope>NUCLEOTIDE SEQUENCE [LARGE SCALE GENOMIC DNA]</scope>
    <source>
        <strain evidence="10 11">HAMBI_3031</strain>
    </source>
</reference>
<evidence type="ECO:0000313" key="10">
    <source>
        <dbReference type="EMBL" id="WQD38945.1"/>
    </source>
</evidence>
<keyword evidence="8" id="KW-0732">Signal</keyword>
<organism evidence="10 11">
    <name type="scientific">Niabella yanshanensis</name>
    <dbReference type="NCBI Taxonomy" id="577386"/>
    <lineage>
        <taxon>Bacteria</taxon>
        <taxon>Pseudomonadati</taxon>
        <taxon>Bacteroidota</taxon>
        <taxon>Chitinophagia</taxon>
        <taxon>Chitinophagales</taxon>
        <taxon>Chitinophagaceae</taxon>
        <taxon>Niabella</taxon>
    </lineage>
</organism>
<evidence type="ECO:0000259" key="9">
    <source>
        <dbReference type="PROSITE" id="PS50059"/>
    </source>
</evidence>
<gene>
    <name evidence="10" type="ORF">U0035_02145</name>
</gene>
<evidence type="ECO:0000313" key="11">
    <source>
        <dbReference type="Proteomes" id="UP001325680"/>
    </source>
</evidence>
<evidence type="ECO:0000256" key="7">
    <source>
        <dbReference type="SAM" id="MobiDB-lite"/>
    </source>
</evidence>
<dbReference type="PROSITE" id="PS50059">
    <property type="entry name" value="FKBP_PPIASE"/>
    <property type="match status" value="1"/>
</dbReference>
<dbReference type="InterPro" id="IPR001179">
    <property type="entry name" value="PPIase_FKBP_dom"/>
</dbReference>
<proteinExistence type="inferred from homology"/>
<feature type="domain" description="PPIase FKBP-type" evidence="9">
    <location>
        <begin position="238"/>
        <end position="322"/>
    </location>
</feature>